<dbReference type="Pfam" id="PF04634">
    <property type="entry name" value="YezG-like"/>
    <property type="match status" value="1"/>
</dbReference>
<evidence type="ECO:0000313" key="2">
    <source>
        <dbReference type="Proteomes" id="UP000272481"/>
    </source>
</evidence>
<dbReference type="RefSeq" id="WP_125903691.1">
    <property type="nucleotide sequence ID" value="NZ_RWGW01000007.1"/>
</dbReference>
<protein>
    <submittedName>
        <fullName evidence="1">DUF600 family protein</fullName>
    </submittedName>
</protein>
<dbReference type="EMBL" id="RWGW01000007">
    <property type="protein sequence ID" value="RSK34331.1"/>
    <property type="molecule type" value="Genomic_DNA"/>
</dbReference>
<dbReference type="Proteomes" id="UP000272481">
    <property type="component" value="Unassembled WGS sequence"/>
</dbReference>
<proteinExistence type="predicted"/>
<dbReference type="SUPFAM" id="SSF160424">
    <property type="entry name" value="BH3703-like"/>
    <property type="match status" value="1"/>
</dbReference>
<accession>A0ABX9ZE89</accession>
<evidence type="ECO:0000313" key="1">
    <source>
        <dbReference type="EMBL" id="RSK34331.1"/>
    </source>
</evidence>
<gene>
    <name evidence="1" type="ORF">EJA12_05205</name>
</gene>
<name>A0ABX9ZE89_9BACL</name>
<dbReference type="InterPro" id="IPR006728">
    <property type="entry name" value="YezG-like"/>
</dbReference>
<dbReference type="Gene3D" id="3.30.500.20">
    <property type="entry name" value="BH3703-like domains"/>
    <property type="match status" value="1"/>
</dbReference>
<dbReference type="InterPro" id="IPR036170">
    <property type="entry name" value="YezG-like_sf"/>
</dbReference>
<keyword evidence="2" id="KW-1185">Reference proteome</keyword>
<organism evidence="1 2">
    <name type="scientific">Bhargavaea beijingensis</name>
    <dbReference type="NCBI Taxonomy" id="426756"/>
    <lineage>
        <taxon>Bacteria</taxon>
        <taxon>Bacillati</taxon>
        <taxon>Bacillota</taxon>
        <taxon>Bacilli</taxon>
        <taxon>Bacillales</taxon>
        <taxon>Caryophanaceae</taxon>
        <taxon>Bhargavaea</taxon>
    </lineage>
</organism>
<reference evidence="1 2" key="1">
    <citation type="submission" date="2018-12" db="EMBL/GenBank/DDBJ databases">
        <title>Comparitive functional genomics of dry heat resistant strains isolated from the viking spacecraft.</title>
        <authorList>
            <person name="Seuylemezian A."/>
            <person name="Vaishampayan P."/>
        </authorList>
    </citation>
    <scope>NUCLEOTIDE SEQUENCE [LARGE SCALE GENOMIC DNA]</scope>
    <source>
        <strain evidence="1 2">M6-11</strain>
    </source>
</reference>
<comment type="caution">
    <text evidence="1">The sequence shown here is derived from an EMBL/GenBank/DDBJ whole genome shotgun (WGS) entry which is preliminary data.</text>
</comment>
<sequence length="137" mass="16274">MPDQKEKEIFQEIAHGLHDLIPEEWSKVFLYVEGWEDFSTEYFYYYPTDGRAPVLSHHIPNHFDLDEEEFEDLESELTDQVLSLQDVFKAQGLEPWTSLTFILESNGKFHVEYGYEDLRDVDMVEQREAWKASYGVE</sequence>